<dbReference type="InterPro" id="IPR036188">
    <property type="entry name" value="FAD/NAD-bd_sf"/>
</dbReference>
<dbReference type="Gene3D" id="3.30.70.1990">
    <property type="match status" value="1"/>
</dbReference>
<dbReference type="Proteomes" id="UP000289323">
    <property type="component" value="Unassembled WGS sequence"/>
</dbReference>
<proteinExistence type="predicted"/>
<feature type="chain" id="PRO_5019578471" evidence="1">
    <location>
        <begin position="21"/>
        <end position="470"/>
    </location>
</feature>
<dbReference type="EMBL" id="OUUZ01000012">
    <property type="protein sequence ID" value="SPQ24140.1"/>
    <property type="molecule type" value="Genomic_DNA"/>
</dbReference>
<evidence type="ECO:0000256" key="1">
    <source>
        <dbReference type="SAM" id="SignalP"/>
    </source>
</evidence>
<feature type="signal peptide" evidence="1">
    <location>
        <begin position="1"/>
        <end position="20"/>
    </location>
</feature>
<dbReference type="GO" id="GO:0016491">
    <property type="term" value="F:oxidoreductase activity"/>
    <property type="evidence" value="ECO:0007669"/>
    <property type="project" value="TreeGrafter"/>
</dbReference>
<dbReference type="PANTHER" id="PTHR42923">
    <property type="entry name" value="PROTOPORPHYRINOGEN OXIDASE"/>
    <property type="match status" value="1"/>
</dbReference>
<name>A0A446BNV8_9PEZI</name>
<dbReference type="Gene3D" id="1.10.405.20">
    <property type="match status" value="1"/>
</dbReference>
<organism evidence="2 3">
    <name type="scientific">Thermothielavioides terrestris</name>
    <dbReference type="NCBI Taxonomy" id="2587410"/>
    <lineage>
        <taxon>Eukaryota</taxon>
        <taxon>Fungi</taxon>
        <taxon>Dikarya</taxon>
        <taxon>Ascomycota</taxon>
        <taxon>Pezizomycotina</taxon>
        <taxon>Sordariomycetes</taxon>
        <taxon>Sordariomycetidae</taxon>
        <taxon>Sordariales</taxon>
        <taxon>Chaetomiaceae</taxon>
        <taxon>Thermothielavioides</taxon>
    </lineage>
</organism>
<sequence length="470" mass="50565">MVSLRFLISVFSSLPATIAAACADQFHPSCYASADVLTRNVAVIGGGSSGTYAAVKLRDAGRSVVVIEKQDKLGGKTETYTVPGTGTTIDYGVQVFWNTSVVTDFFSRLNVPIAPFQPSGGATTTVYVDLKSGQFLSNFTPPSSDLSAYRQQLDKYPYLSWGYDIPTPVPEDLSLPFGRFITKYGLQDVAFTIFHHSATGGLGNILQRSTVSVLKALSEPVFQESQGKIVVTAAHNNHQLYDKALEALGRDVLLNSTVVAASRPANSSASTGVRLVVKTPTGNKLVIASQILFTAPQTIDNLSPFDLDQTERLVFSQFNATGFYAGLLNNTGLPTGHSFINAGVSTQYHIPSTPGLYHIQPTAVQGIWSFWYTSDSVLPEATVKREVVAAVNVLANSSSSSGVEILAFANHSPYLLYPPAEQISQGFYSNLESLQGYRNTWYTGGLFEPAAGPLWVFTQALIEKIAATVQ</sequence>
<protein>
    <submittedName>
        <fullName evidence="2">89199301-eac1-4998-afc7-a718537fd5d2</fullName>
    </submittedName>
</protein>
<dbReference type="InterPro" id="IPR050464">
    <property type="entry name" value="Zeta_carotene_desat/Oxidored"/>
</dbReference>
<keyword evidence="1" id="KW-0732">Signal</keyword>
<dbReference type="PANTHER" id="PTHR42923:SF26">
    <property type="entry name" value="FMN REDUCTASE LOT6, PUTATIVE (AFU_ORTHOLOGUE AFUA_7G06600)-RELATED"/>
    <property type="match status" value="1"/>
</dbReference>
<dbReference type="Gene3D" id="3.50.50.60">
    <property type="entry name" value="FAD/NAD(P)-binding domain"/>
    <property type="match status" value="1"/>
</dbReference>
<dbReference type="Pfam" id="PF13450">
    <property type="entry name" value="NAD_binding_8"/>
    <property type="match status" value="1"/>
</dbReference>
<accession>A0A446BNV8</accession>
<dbReference type="AlphaFoldDB" id="A0A446BNV8"/>
<dbReference type="PROSITE" id="PS51257">
    <property type="entry name" value="PROKAR_LIPOPROTEIN"/>
    <property type="match status" value="1"/>
</dbReference>
<reference evidence="2 3" key="1">
    <citation type="submission" date="2018-04" db="EMBL/GenBank/DDBJ databases">
        <authorList>
            <person name="Huttner S."/>
            <person name="Dainat J."/>
        </authorList>
    </citation>
    <scope>NUCLEOTIDE SEQUENCE [LARGE SCALE GENOMIC DNA]</scope>
</reference>
<gene>
    <name evidence="2" type="ORF">TT172_LOCUS6559</name>
</gene>
<dbReference type="SUPFAM" id="SSF51905">
    <property type="entry name" value="FAD/NAD(P)-binding domain"/>
    <property type="match status" value="1"/>
</dbReference>
<evidence type="ECO:0000313" key="3">
    <source>
        <dbReference type="Proteomes" id="UP000289323"/>
    </source>
</evidence>
<evidence type="ECO:0000313" key="2">
    <source>
        <dbReference type="EMBL" id="SPQ24140.1"/>
    </source>
</evidence>